<accession>A0A450S211</accession>
<evidence type="ECO:0000313" key="1">
    <source>
        <dbReference type="EMBL" id="VFJ45701.1"/>
    </source>
</evidence>
<proteinExistence type="predicted"/>
<reference evidence="1" key="1">
    <citation type="submission" date="2019-02" db="EMBL/GenBank/DDBJ databases">
        <authorList>
            <person name="Gruber-Vodicka R. H."/>
            <person name="Seah K. B. B."/>
        </authorList>
    </citation>
    <scope>NUCLEOTIDE SEQUENCE</scope>
    <source>
        <strain evidence="1">BECK_DK161</strain>
    </source>
</reference>
<protein>
    <submittedName>
        <fullName evidence="1">Uncharacterized protein</fullName>
    </submittedName>
</protein>
<name>A0A450S211_9GAMM</name>
<dbReference type="EMBL" id="CAADEY010000012">
    <property type="protein sequence ID" value="VFJ45701.1"/>
    <property type="molecule type" value="Genomic_DNA"/>
</dbReference>
<dbReference type="AlphaFoldDB" id="A0A450S211"/>
<gene>
    <name evidence="1" type="ORF">BECKDK2373C_GA0170839_101229</name>
</gene>
<organism evidence="1">
    <name type="scientific">Candidatus Kentrum sp. DK</name>
    <dbReference type="NCBI Taxonomy" id="2126562"/>
    <lineage>
        <taxon>Bacteria</taxon>
        <taxon>Pseudomonadati</taxon>
        <taxon>Pseudomonadota</taxon>
        <taxon>Gammaproteobacteria</taxon>
        <taxon>Candidatus Kentrum</taxon>
    </lineage>
</organism>
<sequence length="105" mass="11252">MIASGFFCGRNKEAPASAYRNGLRQDAQEISLLAEGRGSYAANVRLAAPIWVTIILAGQPNNNALIVIAYHLPMGGLLRCPLARPRPQPNLLPSLVHWVPASLPG</sequence>